<organism evidence="2">
    <name type="scientific">Peromfec virus RodF8_30</name>
    <dbReference type="NCBI Taxonomy" id="2929368"/>
    <lineage>
        <taxon>Viruses</taxon>
        <taxon>Monodnaviria</taxon>
        <taxon>Sangervirae</taxon>
        <taxon>Phixviricota</taxon>
        <taxon>Malgrandaviricetes</taxon>
        <taxon>Petitvirales</taxon>
        <taxon>Microviridae</taxon>
    </lineage>
</organism>
<feature type="compositionally biased region" description="Basic residues" evidence="1">
    <location>
        <begin position="1"/>
        <end position="13"/>
    </location>
</feature>
<proteinExistence type="predicted"/>
<dbReference type="EMBL" id="OM869643">
    <property type="protein sequence ID" value="UPW41646.1"/>
    <property type="molecule type" value="Genomic_DNA"/>
</dbReference>
<reference evidence="2" key="1">
    <citation type="submission" date="2022-02" db="EMBL/GenBank/DDBJ databases">
        <title>Towards deciphering the DNA virus diversity associated with rodent species in the families Cricetidae and Heteromyidae.</title>
        <authorList>
            <person name="Lund M."/>
            <person name="Larsen B.B."/>
            <person name="Gryseels S."/>
            <person name="Kraberger S."/>
            <person name="Rowsey D.M."/>
            <person name="Steger L."/>
            <person name="Yule K.M."/>
            <person name="Upham N.S."/>
            <person name="Worobey M."/>
            <person name="Van Doorslaer K."/>
            <person name="Varsani A."/>
        </authorList>
    </citation>
    <scope>NUCLEOTIDE SEQUENCE</scope>
    <source>
        <strain evidence="2">NeonRodF8_30</strain>
    </source>
</reference>
<sequence>MSHRKKQPRRRDKRYFSRTASQGKKINIDPTIYRGGIRM</sequence>
<protein>
    <submittedName>
        <fullName evidence="2">Uncharacterized protein</fullName>
    </submittedName>
</protein>
<evidence type="ECO:0000313" key="2">
    <source>
        <dbReference type="EMBL" id="UPW41646.1"/>
    </source>
</evidence>
<evidence type="ECO:0000256" key="1">
    <source>
        <dbReference type="SAM" id="MobiDB-lite"/>
    </source>
</evidence>
<name>A0A976N2H7_9VIRU</name>
<feature type="region of interest" description="Disordered" evidence="1">
    <location>
        <begin position="1"/>
        <end position="27"/>
    </location>
</feature>
<accession>A0A976N2H7</accession>